<accession>A0A804Q5C1</accession>
<organism evidence="2 3">
    <name type="scientific">Zea mays</name>
    <name type="common">Maize</name>
    <dbReference type="NCBI Taxonomy" id="4577"/>
    <lineage>
        <taxon>Eukaryota</taxon>
        <taxon>Viridiplantae</taxon>
        <taxon>Streptophyta</taxon>
        <taxon>Embryophyta</taxon>
        <taxon>Tracheophyta</taxon>
        <taxon>Spermatophyta</taxon>
        <taxon>Magnoliopsida</taxon>
        <taxon>Liliopsida</taxon>
        <taxon>Poales</taxon>
        <taxon>Poaceae</taxon>
        <taxon>PACMAD clade</taxon>
        <taxon>Panicoideae</taxon>
        <taxon>Andropogonodae</taxon>
        <taxon>Andropogoneae</taxon>
        <taxon>Tripsacinae</taxon>
        <taxon>Zea</taxon>
    </lineage>
</organism>
<evidence type="ECO:0000313" key="2">
    <source>
        <dbReference type="EnsemblPlants" id="Zm00001eb301960_P001"/>
    </source>
</evidence>
<dbReference type="PANTHER" id="PTHR46634:SF1">
    <property type="entry name" value="OS02G0816400 PROTEIN"/>
    <property type="match status" value="1"/>
</dbReference>
<dbReference type="EnsemblPlants" id="Zm00001eb301960_T001">
    <property type="protein sequence ID" value="Zm00001eb301960_P001"/>
    <property type="gene ID" value="Zm00001eb301960"/>
</dbReference>
<feature type="region of interest" description="Disordered" evidence="1">
    <location>
        <begin position="1"/>
        <end position="37"/>
    </location>
</feature>
<evidence type="ECO:0000313" key="3">
    <source>
        <dbReference type="Proteomes" id="UP000007305"/>
    </source>
</evidence>
<name>A0A804Q5C1_MAIZE</name>
<protein>
    <recommendedName>
        <fullName evidence="4">DUF3741 domain-containing protein</fullName>
    </recommendedName>
</protein>
<reference evidence="2" key="2">
    <citation type="submission" date="2019-07" db="EMBL/GenBank/DDBJ databases">
        <authorList>
            <person name="Seetharam A."/>
            <person name="Woodhouse M."/>
            <person name="Cannon E."/>
        </authorList>
    </citation>
    <scope>NUCLEOTIDE SEQUENCE [LARGE SCALE GENOMIC DNA]</scope>
    <source>
        <strain evidence="2">cv. B73</strain>
    </source>
</reference>
<dbReference type="AlphaFoldDB" id="A0A804Q5C1"/>
<proteinExistence type="predicted"/>
<feature type="compositionally biased region" description="Basic and acidic residues" evidence="1">
    <location>
        <begin position="9"/>
        <end position="18"/>
    </location>
</feature>
<feature type="compositionally biased region" description="Polar residues" evidence="1">
    <location>
        <begin position="19"/>
        <end position="34"/>
    </location>
</feature>
<dbReference type="Gramene" id="Zm00001eb301960_T001">
    <property type="protein sequence ID" value="Zm00001eb301960_P001"/>
    <property type="gene ID" value="Zm00001eb301960"/>
</dbReference>
<evidence type="ECO:0008006" key="4">
    <source>
        <dbReference type="Google" id="ProtNLM"/>
    </source>
</evidence>
<dbReference type="PANTHER" id="PTHR46634">
    <property type="entry name" value="M REDUCTASE II SUBUNIT GAMMA, PUTATIVE (DUF3741)-RELATED"/>
    <property type="match status" value="1"/>
</dbReference>
<sequence length="110" mass="12958">MAINPPAQTEDKQRDSQTRRNFPTKRSNSPTKMTRATPVKMLMEQDMWKERRPDEEPLNVVARLMGLHEPPSQQPNFPLGRQLDKKYQCGGFEENYWNLKSKKESKCHQN</sequence>
<evidence type="ECO:0000256" key="1">
    <source>
        <dbReference type="SAM" id="MobiDB-lite"/>
    </source>
</evidence>
<keyword evidence="3" id="KW-1185">Reference proteome</keyword>
<dbReference type="InParanoid" id="A0A804Q5C1"/>
<reference evidence="3" key="1">
    <citation type="submission" date="2015-12" db="EMBL/GenBank/DDBJ databases">
        <title>Update maize B73 reference genome by single molecule sequencing technologies.</title>
        <authorList>
            <consortium name="Maize Genome Sequencing Project"/>
            <person name="Ware D."/>
        </authorList>
    </citation>
    <scope>NUCLEOTIDE SEQUENCE [LARGE SCALE GENOMIC DNA]</scope>
    <source>
        <strain evidence="3">cv. B73</strain>
    </source>
</reference>
<reference evidence="2" key="3">
    <citation type="submission" date="2021-05" db="UniProtKB">
        <authorList>
            <consortium name="EnsemblPlants"/>
        </authorList>
    </citation>
    <scope>IDENTIFICATION</scope>
    <source>
        <strain evidence="2">cv. B73</strain>
    </source>
</reference>
<dbReference type="Proteomes" id="UP000007305">
    <property type="component" value="Chromosome 7"/>
</dbReference>